<dbReference type="RefSeq" id="WP_167969674.1">
    <property type="nucleotide sequence ID" value="NZ_BHZG01000391.1"/>
</dbReference>
<reference evidence="1 2" key="1">
    <citation type="submission" date="2020-03" db="EMBL/GenBank/DDBJ databases">
        <title>Draft genome of Streptomyces sp. ventii, isolated from the Axial Seamount in the Pacific Ocean, and resequencing of the two type strains Streptomyces lonarensis strain NCL 716 and Streptomyces bohaiensis strain 11A07.</title>
        <authorList>
            <person name="Loughran R.M."/>
            <person name="Pfannmuller K.M."/>
            <person name="Wasson B.J."/>
            <person name="Deadmond M.C."/>
            <person name="Paddock B.E."/>
            <person name="Koyack M.J."/>
            <person name="Gallegos D.A."/>
            <person name="Mitchell E.A."/>
            <person name="Ushijima B."/>
            <person name="Saw J.H."/>
            <person name="Mcphail K.L."/>
            <person name="Videau P."/>
        </authorList>
    </citation>
    <scope>NUCLEOTIDE SEQUENCE [LARGE SCALE GENOMIC DNA]</scope>
    <source>
        <strain evidence="1 2">NCL716</strain>
    </source>
</reference>
<accession>A0A7X6D0L4</accession>
<proteinExistence type="predicted"/>
<evidence type="ECO:0000313" key="2">
    <source>
        <dbReference type="Proteomes" id="UP000578686"/>
    </source>
</evidence>
<dbReference type="EMBL" id="JAAVJD010000062">
    <property type="protein sequence ID" value="NJQ06021.1"/>
    <property type="molecule type" value="Genomic_DNA"/>
</dbReference>
<dbReference type="AlphaFoldDB" id="A0A7X6D0L4"/>
<sequence length="143" mass="15604">MIRHADGYWAETVVRSPDAGGEWHLGGHWGASPEGALAWMRGQAERLATALDPPADPRGPFPTTVLAPVTEGSWNPGLVFAEWATDLGYQQVQRRALCEGRPVSVNARGPDRLCGLGHVEVHYSLSARPIHRHTTARRLLRAA</sequence>
<evidence type="ECO:0000313" key="1">
    <source>
        <dbReference type="EMBL" id="NJQ06021.1"/>
    </source>
</evidence>
<organism evidence="1 2">
    <name type="scientific">Streptomyces lonarensis</name>
    <dbReference type="NCBI Taxonomy" id="700599"/>
    <lineage>
        <taxon>Bacteria</taxon>
        <taxon>Bacillati</taxon>
        <taxon>Actinomycetota</taxon>
        <taxon>Actinomycetes</taxon>
        <taxon>Kitasatosporales</taxon>
        <taxon>Streptomycetaceae</taxon>
        <taxon>Streptomyces</taxon>
    </lineage>
</organism>
<dbReference type="Proteomes" id="UP000578686">
    <property type="component" value="Unassembled WGS sequence"/>
</dbReference>
<gene>
    <name evidence="1" type="ORF">HCN56_10630</name>
</gene>
<protein>
    <submittedName>
        <fullName evidence="1">Uncharacterized protein</fullName>
    </submittedName>
</protein>
<keyword evidence="2" id="KW-1185">Reference proteome</keyword>
<name>A0A7X6D0L4_9ACTN</name>
<comment type="caution">
    <text evidence="1">The sequence shown here is derived from an EMBL/GenBank/DDBJ whole genome shotgun (WGS) entry which is preliminary data.</text>
</comment>